<dbReference type="Gene3D" id="2.40.10.10">
    <property type="entry name" value="Trypsin-like serine proteases"/>
    <property type="match status" value="2"/>
</dbReference>
<accession>A0A8H6CPM8</accession>
<dbReference type="GeneID" id="59336991"/>
<organism evidence="2 3">
    <name type="scientific">Letharia lupina</name>
    <dbReference type="NCBI Taxonomy" id="560253"/>
    <lineage>
        <taxon>Eukaryota</taxon>
        <taxon>Fungi</taxon>
        <taxon>Dikarya</taxon>
        <taxon>Ascomycota</taxon>
        <taxon>Pezizomycotina</taxon>
        <taxon>Lecanoromycetes</taxon>
        <taxon>OSLEUM clade</taxon>
        <taxon>Lecanoromycetidae</taxon>
        <taxon>Lecanorales</taxon>
        <taxon>Lecanorineae</taxon>
        <taxon>Parmeliaceae</taxon>
        <taxon>Letharia</taxon>
    </lineage>
</organism>
<keyword evidence="3" id="KW-1185">Reference proteome</keyword>
<dbReference type="Pfam" id="PF13365">
    <property type="entry name" value="Trypsin_2"/>
    <property type="match status" value="1"/>
</dbReference>
<evidence type="ECO:0000313" key="3">
    <source>
        <dbReference type="Proteomes" id="UP000593566"/>
    </source>
</evidence>
<sequence length="325" mass="35192">MSANKRSLRSTASIPTPSTSTLVPQLQPLPLPPLTFNSQNTSSNSSPIKIIPPGFKLPGLSPSELTLLHRKQTKLASTVTSTYHSLPNAPGLLHALASTLIFAQHEAGTAICIDPAGWILTCAHCFGDDETEYQADSRRRWLLFYTGLAVQVECRVWDPKRDLALLKVVAVETDGGKEGRIPAFRHACLSSNPPALKTPIICIGQPGRDDLESSSARRTKYNLIEVSEGAFRGMVRGVDPQDNSEIGTLMHDAWTYWGHSGAPLLTEADGNLVGLHSSWDDQTLMRHGVPLAAMREFLSEHLASAKARGGEDVADGGMALDNRLK</sequence>
<feature type="compositionally biased region" description="Low complexity" evidence="1">
    <location>
        <begin position="10"/>
        <end position="25"/>
    </location>
</feature>
<feature type="region of interest" description="Disordered" evidence="1">
    <location>
        <begin position="1"/>
        <end position="25"/>
    </location>
</feature>
<proteinExistence type="predicted"/>
<dbReference type="InterPro" id="IPR009003">
    <property type="entry name" value="Peptidase_S1_PA"/>
</dbReference>
<comment type="caution">
    <text evidence="2">The sequence shown here is derived from an EMBL/GenBank/DDBJ whole genome shotgun (WGS) entry which is preliminary data.</text>
</comment>
<name>A0A8H6CPM8_9LECA</name>
<dbReference type="EMBL" id="JACCJB010000005">
    <property type="protein sequence ID" value="KAF6227154.1"/>
    <property type="molecule type" value="Genomic_DNA"/>
</dbReference>
<dbReference type="RefSeq" id="XP_037155462.1">
    <property type="nucleotide sequence ID" value="XM_037299461.1"/>
</dbReference>
<evidence type="ECO:0000313" key="2">
    <source>
        <dbReference type="EMBL" id="KAF6227154.1"/>
    </source>
</evidence>
<protein>
    <recommendedName>
        <fullName evidence="4">AT hook domain-containing protein family protein</fullName>
    </recommendedName>
</protein>
<reference evidence="2 3" key="1">
    <citation type="journal article" date="2020" name="Genomics">
        <title>Complete, high-quality genomes from long-read metagenomic sequencing of two wolf lichen thalli reveals enigmatic genome architecture.</title>
        <authorList>
            <person name="McKenzie S.K."/>
            <person name="Walston R.F."/>
            <person name="Allen J.L."/>
        </authorList>
    </citation>
    <scope>NUCLEOTIDE SEQUENCE [LARGE SCALE GENOMIC DNA]</scope>
    <source>
        <strain evidence="2">WasteWater1</strain>
    </source>
</reference>
<dbReference type="AlphaFoldDB" id="A0A8H6CPM8"/>
<dbReference type="SUPFAM" id="SSF50494">
    <property type="entry name" value="Trypsin-like serine proteases"/>
    <property type="match status" value="1"/>
</dbReference>
<evidence type="ECO:0000256" key="1">
    <source>
        <dbReference type="SAM" id="MobiDB-lite"/>
    </source>
</evidence>
<gene>
    <name evidence="2" type="ORF">HO133_008596</name>
</gene>
<dbReference type="Proteomes" id="UP000593566">
    <property type="component" value="Unassembled WGS sequence"/>
</dbReference>
<dbReference type="InterPro" id="IPR043504">
    <property type="entry name" value="Peptidase_S1_PA_chymotrypsin"/>
</dbReference>
<evidence type="ECO:0008006" key="4">
    <source>
        <dbReference type="Google" id="ProtNLM"/>
    </source>
</evidence>